<keyword evidence="10" id="KW-0408">Iron</keyword>
<dbReference type="STRING" id="395965.Msil_0793"/>
<dbReference type="SUPFAM" id="SSF81342">
    <property type="entry name" value="Transmembrane di-heme cytochromes"/>
    <property type="match status" value="1"/>
</dbReference>
<proteinExistence type="inferred from homology"/>
<keyword evidence="3" id="KW-0813">Transport</keyword>
<keyword evidence="8" id="KW-0249">Electron transport</keyword>
<keyword evidence="9 13" id="KW-1133">Transmembrane helix</keyword>
<name>B8ER18_METSB</name>
<dbReference type="eggNOG" id="COG3038">
    <property type="taxonomic scope" value="Bacteria"/>
</dbReference>
<dbReference type="PANTHER" id="PTHR30529:SF1">
    <property type="entry name" value="CYTOCHROME B561 HOMOLOG 2"/>
    <property type="match status" value="1"/>
</dbReference>
<dbReference type="GO" id="GO:0005886">
    <property type="term" value="C:plasma membrane"/>
    <property type="evidence" value="ECO:0007669"/>
    <property type="project" value="UniProtKB-SubCell"/>
</dbReference>
<evidence type="ECO:0000256" key="5">
    <source>
        <dbReference type="ARBA" id="ARBA00022617"/>
    </source>
</evidence>
<evidence type="ECO:0000256" key="4">
    <source>
        <dbReference type="ARBA" id="ARBA00022475"/>
    </source>
</evidence>
<dbReference type="Pfam" id="PF01292">
    <property type="entry name" value="Ni_hydr_CYTB"/>
    <property type="match status" value="1"/>
</dbReference>
<evidence type="ECO:0000259" key="14">
    <source>
        <dbReference type="Pfam" id="PF01292"/>
    </source>
</evidence>
<evidence type="ECO:0000313" key="16">
    <source>
        <dbReference type="Proteomes" id="UP000002257"/>
    </source>
</evidence>
<dbReference type="AlphaFoldDB" id="B8ER18"/>
<dbReference type="InterPro" id="IPR011577">
    <property type="entry name" value="Cyt_b561_bac/Ni-Hgenase"/>
</dbReference>
<keyword evidence="5" id="KW-0349">Heme</keyword>
<feature type="transmembrane region" description="Helical" evidence="13">
    <location>
        <begin position="46"/>
        <end position="66"/>
    </location>
</feature>
<dbReference type="EMBL" id="CP001280">
    <property type="protein sequence ID" value="ACK49763.1"/>
    <property type="molecule type" value="Genomic_DNA"/>
</dbReference>
<evidence type="ECO:0000256" key="7">
    <source>
        <dbReference type="ARBA" id="ARBA00022723"/>
    </source>
</evidence>
<evidence type="ECO:0000256" key="12">
    <source>
        <dbReference type="ARBA" id="ARBA00037975"/>
    </source>
</evidence>
<evidence type="ECO:0000256" key="13">
    <source>
        <dbReference type="SAM" id="Phobius"/>
    </source>
</evidence>
<keyword evidence="4" id="KW-1003">Cell membrane</keyword>
<keyword evidence="7" id="KW-0479">Metal-binding</keyword>
<dbReference type="Gene3D" id="1.20.950.20">
    <property type="entry name" value="Transmembrane di-heme cytochromes, Chain C"/>
    <property type="match status" value="1"/>
</dbReference>
<dbReference type="PANTHER" id="PTHR30529">
    <property type="entry name" value="CYTOCHROME B561"/>
    <property type="match status" value="1"/>
</dbReference>
<evidence type="ECO:0000256" key="11">
    <source>
        <dbReference type="ARBA" id="ARBA00023136"/>
    </source>
</evidence>
<comment type="cofactor">
    <cofactor evidence="1">
        <name>heme b</name>
        <dbReference type="ChEBI" id="CHEBI:60344"/>
    </cofactor>
</comment>
<dbReference type="OrthoDB" id="7280471at2"/>
<dbReference type="InterPro" id="IPR052168">
    <property type="entry name" value="Cytochrome_b561_oxidase"/>
</dbReference>
<accession>B8ER18</accession>
<feature type="transmembrane region" description="Helical" evidence="13">
    <location>
        <begin position="134"/>
        <end position="158"/>
    </location>
</feature>
<feature type="transmembrane region" description="Helical" evidence="13">
    <location>
        <begin position="12"/>
        <end position="34"/>
    </location>
</feature>
<reference evidence="15 16" key="1">
    <citation type="journal article" date="2010" name="J. Bacteriol.">
        <title>Complete genome sequence of the aerobic facultative methanotroph Methylocella silvestris BL2.</title>
        <authorList>
            <person name="Chen Y."/>
            <person name="Crombie A."/>
            <person name="Rahman M.T."/>
            <person name="Dedysh S.N."/>
            <person name="Liesack W."/>
            <person name="Stott M.B."/>
            <person name="Alam M."/>
            <person name="Theisen A.R."/>
            <person name="Murrell J.C."/>
            <person name="Dunfield P.F."/>
        </authorList>
    </citation>
    <scope>NUCLEOTIDE SEQUENCE [LARGE SCALE GENOMIC DNA]</scope>
    <source>
        <strain evidence="16">DSM 15510 / CIP 108128 / LMG 27833 / NCIMB 13906 / BL2</strain>
    </source>
</reference>
<keyword evidence="16" id="KW-1185">Reference proteome</keyword>
<comment type="subcellular location">
    <subcellularLocation>
        <location evidence="2">Cell membrane</location>
        <topology evidence="2">Multi-pass membrane protein</topology>
    </subcellularLocation>
</comment>
<dbReference type="GO" id="GO:0009055">
    <property type="term" value="F:electron transfer activity"/>
    <property type="evidence" value="ECO:0007669"/>
    <property type="project" value="InterPro"/>
</dbReference>
<evidence type="ECO:0000256" key="3">
    <source>
        <dbReference type="ARBA" id="ARBA00022448"/>
    </source>
</evidence>
<keyword evidence="11 13" id="KW-0472">Membrane</keyword>
<dbReference type="GO" id="GO:0046872">
    <property type="term" value="F:metal ion binding"/>
    <property type="evidence" value="ECO:0007669"/>
    <property type="project" value="UniProtKB-KW"/>
</dbReference>
<feature type="transmembrane region" description="Helical" evidence="13">
    <location>
        <begin position="92"/>
        <end position="114"/>
    </location>
</feature>
<dbReference type="InterPro" id="IPR016174">
    <property type="entry name" value="Di-haem_cyt_TM"/>
</dbReference>
<protein>
    <submittedName>
        <fullName evidence="15">Cytochrome B561</fullName>
    </submittedName>
</protein>
<organism evidence="15 16">
    <name type="scientific">Methylocella silvestris (strain DSM 15510 / CIP 108128 / LMG 27833 / NCIMB 13906 / BL2)</name>
    <dbReference type="NCBI Taxonomy" id="395965"/>
    <lineage>
        <taxon>Bacteria</taxon>
        <taxon>Pseudomonadati</taxon>
        <taxon>Pseudomonadota</taxon>
        <taxon>Alphaproteobacteria</taxon>
        <taxon>Hyphomicrobiales</taxon>
        <taxon>Beijerinckiaceae</taxon>
        <taxon>Methylocella</taxon>
    </lineage>
</organism>
<sequence>MTDRTHSTYDPTTIALHWLSALMIVALWFIGRVADFIPRGTLNTNVWSIHVALGFALVTVLLWRIVWRFTGRRHLPAVYPGPTHVLAVSSHVALYVLLVTVVTLGVVNAFVRGFNLFDIAALPQFGDKELRKPITYWHGLAANALLALALLHSIAALYHHHVLKDKVLTRMLPQRRPFPPMEERFEQFDS</sequence>
<evidence type="ECO:0000256" key="6">
    <source>
        <dbReference type="ARBA" id="ARBA00022692"/>
    </source>
</evidence>
<dbReference type="HOGENOM" id="CLU_095321_3_0_5"/>
<evidence type="ECO:0000256" key="8">
    <source>
        <dbReference type="ARBA" id="ARBA00022982"/>
    </source>
</evidence>
<evidence type="ECO:0000256" key="1">
    <source>
        <dbReference type="ARBA" id="ARBA00001970"/>
    </source>
</evidence>
<dbReference type="KEGG" id="msl:Msil_0793"/>
<dbReference type="RefSeq" id="WP_012589833.1">
    <property type="nucleotide sequence ID" value="NC_011666.1"/>
</dbReference>
<dbReference type="GO" id="GO:0022904">
    <property type="term" value="P:respiratory electron transport chain"/>
    <property type="evidence" value="ECO:0007669"/>
    <property type="project" value="InterPro"/>
</dbReference>
<dbReference type="GO" id="GO:0020037">
    <property type="term" value="F:heme binding"/>
    <property type="evidence" value="ECO:0007669"/>
    <property type="project" value="TreeGrafter"/>
</dbReference>
<evidence type="ECO:0000256" key="2">
    <source>
        <dbReference type="ARBA" id="ARBA00004651"/>
    </source>
</evidence>
<comment type="similarity">
    <text evidence="12">Belongs to the cytochrome b561 family.</text>
</comment>
<keyword evidence="6 13" id="KW-0812">Transmembrane</keyword>
<evidence type="ECO:0000313" key="15">
    <source>
        <dbReference type="EMBL" id="ACK49763.1"/>
    </source>
</evidence>
<evidence type="ECO:0000256" key="9">
    <source>
        <dbReference type="ARBA" id="ARBA00022989"/>
    </source>
</evidence>
<feature type="domain" description="Cytochrome b561 bacterial/Ni-hydrogenase" evidence="14">
    <location>
        <begin position="9"/>
        <end position="173"/>
    </location>
</feature>
<dbReference type="Proteomes" id="UP000002257">
    <property type="component" value="Chromosome"/>
</dbReference>
<gene>
    <name evidence="15" type="ordered locus">Msil_0793</name>
</gene>
<evidence type="ECO:0000256" key="10">
    <source>
        <dbReference type="ARBA" id="ARBA00023004"/>
    </source>
</evidence>